<dbReference type="OrthoDB" id="5875512at2759"/>
<proteinExistence type="predicted"/>
<reference evidence="3" key="1">
    <citation type="submission" date="2011-07" db="EMBL/GenBank/DDBJ databases">
        <authorList>
            <consortium name="Caenorhabditis brenneri Sequencing and Analysis Consortium"/>
            <person name="Wilson R.K."/>
        </authorList>
    </citation>
    <scope>NUCLEOTIDE SEQUENCE [LARGE SCALE GENOMIC DNA]</scope>
    <source>
        <strain evidence="3">PB2801</strain>
    </source>
</reference>
<gene>
    <name evidence="2" type="ORF">CAEBREN_19576</name>
</gene>
<sequence>MSKRKLVQNSRGYDIQTRKVEDHKMWLFIASRIRPTFETPTDMNCIRIFRETEKTWKDFVYLYDAKKPHTFYKRRFSTVLVGKIEKAPFDDLEKLNLHWALGVTIKKEYLDKIEASHEVICDDNSYVIRFKGMNTFEDWPEDPIAPLEPILDYESDCEISSEDLKRILERERGLIRQRATGKAPASAVPQLTLPAPL</sequence>
<dbReference type="AlphaFoldDB" id="G0N3X2"/>
<evidence type="ECO:0000259" key="1">
    <source>
        <dbReference type="Pfam" id="PF04435"/>
    </source>
</evidence>
<accession>G0N3X2</accession>
<dbReference type="Pfam" id="PF04435">
    <property type="entry name" value="SPK"/>
    <property type="match status" value="1"/>
</dbReference>
<protein>
    <recommendedName>
        <fullName evidence="1">SPK domain-containing protein</fullName>
    </recommendedName>
</protein>
<name>G0N3X2_CAEBE</name>
<evidence type="ECO:0000313" key="2">
    <source>
        <dbReference type="EMBL" id="EGT51789.1"/>
    </source>
</evidence>
<organism evidence="3">
    <name type="scientific">Caenorhabditis brenneri</name>
    <name type="common">Nematode worm</name>
    <dbReference type="NCBI Taxonomy" id="135651"/>
    <lineage>
        <taxon>Eukaryota</taxon>
        <taxon>Metazoa</taxon>
        <taxon>Ecdysozoa</taxon>
        <taxon>Nematoda</taxon>
        <taxon>Chromadorea</taxon>
        <taxon>Rhabditida</taxon>
        <taxon>Rhabditina</taxon>
        <taxon>Rhabditomorpha</taxon>
        <taxon>Rhabditoidea</taxon>
        <taxon>Rhabditidae</taxon>
        <taxon>Peloderinae</taxon>
        <taxon>Caenorhabditis</taxon>
    </lineage>
</organism>
<keyword evidence="3" id="KW-1185">Reference proteome</keyword>
<dbReference type="InterPro" id="IPR006570">
    <property type="entry name" value="SPK_dom"/>
</dbReference>
<dbReference type="Proteomes" id="UP000008068">
    <property type="component" value="Unassembled WGS sequence"/>
</dbReference>
<feature type="domain" description="SPK" evidence="1">
    <location>
        <begin position="53"/>
        <end position="132"/>
    </location>
</feature>
<dbReference type="EMBL" id="GL379835">
    <property type="protein sequence ID" value="EGT51789.1"/>
    <property type="molecule type" value="Genomic_DNA"/>
</dbReference>
<evidence type="ECO:0000313" key="3">
    <source>
        <dbReference type="Proteomes" id="UP000008068"/>
    </source>
</evidence>
<dbReference type="InParanoid" id="G0N3X2"/>
<dbReference type="HOGENOM" id="CLU_1385264_0_0_1"/>